<sequence length="72" mass="8097">MVDDEEDVRDHTSLPIRVEVINERQGYKLSVDVTADENCFGDGFSEKFVVCMLKVINTLALASDEDPLTYLS</sequence>
<dbReference type="PATRIC" id="fig|230089.6.peg.3977"/>
<proteinExistence type="predicted"/>
<dbReference type="KEGG" id="ptt:VY86_17600"/>
<accession>A0A0F7LSM7</accession>
<organism evidence="1 2">
    <name type="scientific">Photorhabdus thracensis</name>
    <dbReference type="NCBI Taxonomy" id="230089"/>
    <lineage>
        <taxon>Bacteria</taxon>
        <taxon>Pseudomonadati</taxon>
        <taxon>Pseudomonadota</taxon>
        <taxon>Gammaproteobacteria</taxon>
        <taxon>Enterobacterales</taxon>
        <taxon>Morganellaceae</taxon>
        <taxon>Photorhabdus</taxon>
    </lineage>
</organism>
<reference evidence="2" key="2">
    <citation type="submission" date="2015-03" db="EMBL/GenBank/DDBJ databases">
        <title>Genome sequence of Azospirillum thiophilum strain DSM 21654T.</title>
        <authorList>
            <person name="Kwak Y."/>
            <person name="Shin J.-H."/>
        </authorList>
    </citation>
    <scope>NUCLEOTIDE SEQUENCE [LARGE SCALE GENOMIC DNA]</scope>
    <source>
        <strain evidence="2">DSM 15199</strain>
    </source>
</reference>
<evidence type="ECO:0000313" key="2">
    <source>
        <dbReference type="Proteomes" id="UP000034866"/>
    </source>
</evidence>
<protein>
    <submittedName>
        <fullName evidence="1">Uncharacterized protein</fullName>
    </submittedName>
</protein>
<dbReference type="EMBL" id="CP011104">
    <property type="protein sequence ID" value="AKH64883.1"/>
    <property type="molecule type" value="Genomic_DNA"/>
</dbReference>
<dbReference type="OrthoDB" id="4558757at2"/>
<dbReference type="AlphaFoldDB" id="A0A0F7LSM7"/>
<evidence type="ECO:0000313" key="1">
    <source>
        <dbReference type="EMBL" id="AKH64883.1"/>
    </source>
</evidence>
<dbReference type="RefSeq" id="WP_046975916.1">
    <property type="nucleotide sequence ID" value="NZ_CAWQPG010000268.1"/>
</dbReference>
<name>A0A0F7LSM7_9GAMM</name>
<dbReference type="Proteomes" id="UP000034866">
    <property type="component" value="Chromosome"/>
</dbReference>
<gene>
    <name evidence="1" type="ORF">VY86_17600</name>
</gene>
<keyword evidence="2" id="KW-1185">Reference proteome</keyword>
<reference evidence="1 2" key="1">
    <citation type="journal article" date="2015" name="J. Biotechnol.">
        <title>Complete genome sequence of Photorhabdus temperata subsp. thracensis 39-8(T), an entomopathogenic bacterium for the improved commercial bioinsecticide.</title>
        <authorList>
            <person name="Kwak Y."/>
            <person name="Shin J.H."/>
        </authorList>
    </citation>
    <scope>NUCLEOTIDE SEQUENCE [LARGE SCALE GENOMIC DNA]</scope>
    <source>
        <strain evidence="1 2">DSM 15199</strain>
    </source>
</reference>